<evidence type="ECO:0000313" key="1">
    <source>
        <dbReference type="EMBL" id="KAH8041557.1"/>
    </source>
</evidence>
<keyword evidence="2" id="KW-1185">Reference proteome</keyword>
<sequence length="180" mass="19969">MAGALDFLGRRLLRTRWLNGTGPTPLSLSVTGCDALMGEHSFSCSIWTKHTKANTWTLIERPATSESSMLQLKPMRWMFRLMLLLKKLELPGEQVSSLTPFSGLTPENEPFKRSDTREKALPVTGFATTTKMSLNVLFSVLTVQAIDFPDASAVISKRTPLYSAYAVVFVKPWSSHSTAD</sequence>
<reference evidence="1" key="2">
    <citation type="submission" date="2021-09" db="EMBL/GenBank/DDBJ databases">
        <authorList>
            <person name="Jia N."/>
            <person name="Wang J."/>
            <person name="Shi W."/>
            <person name="Du L."/>
            <person name="Sun Y."/>
            <person name="Zhan W."/>
            <person name="Jiang J."/>
            <person name="Wang Q."/>
            <person name="Zhang B."/>
            <person name="Ji P."/>
            <person name="Sakyi L.B."/>
            <person name="Cui X."/>
            <person name="Yuan T."/>
            <person name="Jiang B."/>
            <person name="Yang W."/>
            <person name="Lam T.T.-Y."/>
            <person name="Chang Q."/>
            <person name="Ding S."/>
            <person name="Wang X."/>
            <person name="Zhu J."/>
            <person name="Ruan X."/>
            <person name="Zhao L."/>
            <person name="Wei J."/>
            <person name="Que T."/>
            <person name="Du C."/>
            <person name="Cheng J."/>
            <person name="Dai P."/>
            <person name="Han X."/>
            <person name="Huang E."/>
            <person name="Gao Y."/>
            <person name="Liu J."/>
            <person name="Shao H."/>
            <person name="Ye R."/>
            <person name="Li L."/>
            <person name="Wei W."/>
            <person name="Wang X."/>
            <person name="Wang C."/>
            <person name="Huo Q."/>
            <person name="Li W."/>
            <person name="Guo W."/>
            <person name="Chen H."/>
            <person name="Chen S."/>
            <person name="Zhou L."/>
            <person name="Zhou L."/>
            <person name="Ni X."/>
            <person name="Tian J."/>
            <person name="Zhou Y."/>
            <person name="Sheng Y."/>
            <person name="Liu T."/>
            <person name="Pan Y."/>
            <person name="Xia L."/>
            <person name="Li J."/>
            <person name="Zhao F."/>
            <person name="Cao W."/>
        </authorList>
    </citation>
    <scope>NUCLEOTIDE SEQUENCE</scope>
    <source>
        <strain evidence="1">Rmic-2018</strain>
        <tissue evidence="1">Larvae</tissue>
    </source>
</reference>
<reference evidence="1" key="1">
    <citation type="journal article" date="2020" name="Cell">
        <title>Large-Scale Comparative Analyses of Tick Genomes Elucidate Their Genetic Diversity and Vector Capacities.</title>
        <authorList>
            <consortium name="Tick Genome and Microbiome Consortium (TIGMIC)"/>
            <person name="Jia N."/>
            <person name="Wang J."/>
            <person name="Shi W."/>
            <person name="Du L."/>
            <person name="Sun Y."/>
            <person name="Zhan W."/>
            <person name="Jiang J.F."/>
            <person name="Wang Q."/>
            <person name="Zhang B."/>
            <person name="Ji P."/>
            <person name="Bell-Sakyi L."/>
            <person name="Cui X.M."/>
            <person name="Yuan T.T."/>
            <person name="Jiang B.G."/>
            <person name="Yang W.F."/>
            <person name="Lam T.T."/>
            <person name="Chang Q.C."/>
            <person name="Ding S.J."/>
            <person name="Wang X.J."/>
            <person name="Zhu J.G."/>
            <person name="Ruan X.D."/>
            <person name="Zhao L."/>
            <person name="Wei J.T."/>
            <person name="Ye R.Z."/>
            <person name="Que T.C."/>
            <person name="Du C.H."/>
            <person name="Zhou Y.H."/>
            <person name="Cheng J.X."/>
            <person name="Dai P.F."/>
            <person name="Guo W.B."/>
            <person name="Han X.H."/>
            <person name="Huang E.J."/>
            <person name="Li L.F."/>
            <person name="Wei W."/>
            <person name="Gao Y.C."/>
            <person name="Liu J.Z."/>
            <person name="Shao H.Z."/>
            <person name="Wang X."/>
            <person name="Wang C.C."/>
            <person name="Yang T.C."/>
            <person name="Huo Q.B."/>
            <person name="Li W."/>
            <person name="Chen H.Y."/>
            <person name="Chen S.E."/>
            <person name="Zhou L.G."/>
            <person name="Ni X.B."/>
            <person name="Tian J.H."/>
            <person name="Sheng Y."/>
            <person name="Liu T."/>
            <person name="Pan Y.S."/>
            <person name="Xia L.Y."/>
            <person name="Li J."/>
            <person name="Zhao F."/>
            <person name="Cao W.C."/>
        </authorList>
    </citation>
    <scope>NUCLEOTIDE SEQUENCE</scope>
    <source>
        <strain evidence="1">Rmic-2018</strain>
    </source>
</reference>
<name>A0A9J6F5P2_RHIMP</name>
<protein>
    <submittedName>
        <fullName evidence="1">Uncharacterized protein</fullName>
    </submittedName>
</protein>
<evidence type="ECO:0000313" key="2">
    <source>
        <dbReference type="Proteomes" id="UP000821866"/>
    </source>
</evidence>
<accession>A0A9J6F5P2</accession>
<dbReference type="Proteomes" id="UP000821866">
    <property type="component" value="Chromosome 1"/>
</dbReference>
<gene>
    <name evidence="1" type="ORF">HPB51_017002</name>
</gene>
<dbReference type="AlphaFoldDB" id="A0A9J6F5P2"/>
<organism evidence="1 2">
    <name type="scientific">Rhipicephalus microplus</name>
    <name type="common">Cattle tick</name>
    <name type="synonym">Boophilus microplus</name>
    <dbReference type="NCBI Taxonomy" id="6941"/>
    <lineage>
        <taxon>Eukaryota</taxon>
        <taxon>Metazoa</taxon>
        <taxon>Ecdysozoa</taxon>
        <taxon>Arthropoda</taxon>
        <taxon>Chelicerata</taxon>
        <taxon>Arachnida</taxon>
        <taxon>Acari</taxon>
        <taxon>Parasitiformes</taxon>
        <taxon>Ixodida</taxon>
        <taxon>Ixodoidea</taxon>
        <taxon>Ixodidae</taxon>
        <taxon>Rhipicephalinae</taxon>
        <taxon>Rhipicephalus</taxon>
        <taxon>Boophilus</taxon>
    </lineage>
</organism>
<comment type="caution">
    <text evidence="1">The sequence shown here is derived from an EMBL/GenBank/DDBJ whole genome shotgun (WGS) entry which is preliminary data.</text>
</comment>
<proteinExistence type="predicted"/>
<dbReference type="EMBL" id="JABSTU010000001">
    <property type="protein sequence ID" value="KAH8041557.1"/>
    <property type="molecule type" value="Genomic_DNA"/>
</dbReference>